<proteinExistence type="predicted"/>
<keyword evidence="3" id="KW-1003">Cell membrane</keyword>
<dbReference type="AlphaFoldDB" id="A0A1C5A4E7"/>
<keyword evidence="10" id="KW-1185">Reference proteome</keyword>
<dbReference type="Gene3D" id="1.20.1720.10">
    <property type="entry name" value="Multidrug resistance protein D"/>
    <property type="match status" value="1"/>
</dbReference>
<feature type="transmembrane region" description="Helical" evidence="7">
    <location>
        <begin position="269"/>
        <end position="294"/>
    </location>
</feature>
<feature type="transmembrane region" description="Helical" evidence="7">
    <location>
        <begin position="166"/>
        <end position="190"/>
    </location>
</feature>
<keyword evidence="5 7" id="KW-1133">Transmembrane helix</keyword>
<accession>A0A1C5A4E7</accession>
<feature type="transmembrane region" description="Helical" evidence="7">
    <location>
        <begin position="476"/>
        <end position="496"/>
    </location>
</feature>
<dbReference type="PROSITE" id="PS50850">
    <property type="entry name" value="MFS"/>
    <property type="match status" value="1"/>
</dbReference>
<dbReference type="CDD" id="cd17321">
    <property type="entry name" value="MFS_MMR_MDR_like"/>
    <property type="match status" value="1"/>
</dbReference>
<dbReference type="GO" id="GO:0005886">
    <property type="term" value="C:plasma membrane"/>
    <property type="evidence" value="ECO:0007669"/>
    <property type="project" value="UniProtKB-SubCell"/>
</dbReference>
<dbReference type="RefSeq" id="WP_088984814.1">
    <property type="nucleotide sequence ID" value="NZ_LT607413.1"/>
</dbReference>
<dbReference type="OrthoDB" id="9781469at2"/>
<evidence type="ECO:0000259" key="8">
    <source>
        <dbReference type="PROSITE" id="PS50850"/>
    </source>
</evidence>
<dbReference type="InterPro" id="IPR020846">
    <property type="entry name" value="MFS_dom"/>
</dbReference>
<dbReference type="PANTHER" id="PTHR42718:SF47">
    <property type="entry name" value="METHYL VIOLOGEN RESISTANCE PROTEIN SMVA"/>
    <property type="match status" value="1"/>
</dbReference>
<dbReference type="SUPFAM" id="SSF103473">
    <property type="entry name" value="MFS general substrate transporter"/>
    <property type="match status" value="1"/>
</dbReference>
<evidence type="ECO:0000256" key="7">
    <source>
        <dbReference type="SAM" id="Phobius"/>
    </source>
</evidence>
<feature type="transmembrane region" description="Helical" evidence="7">
    <location>
        <begin position="106"/>
        <end position="128"/>
    </location>
</feature>
<dbReference type="EMBL" id="LT607413">
    <property type="protein sequence ID" value="SCF39904.1"/>
    <property type="molecule type" value="Genomic_DNA"/>
</dbReference>
<feature type="transmembrane region" description="Helical" evidence="7">
    <location>
        <begin position="17"/>
        <end position="38"/>
    </location>
</feature>
<gene>
    <name evidence="9" type="ORF">GA0070618_6257</name>
</gene>
<dbReference type="InterPro" id="IPR011701">
    <property type="entry name" value="MFS"/>
</dbReference>
<dbReference type="InterPro" id="IPR036259">
    <property type="entry name" value="MFS_trans_sf"/>
</dbReference>
<evidence type="ECO:0000256" key="4">
    <source>
        <dbReference type="ARBA" id="ARBA00022692"/>
    </source>
</evidence>
<protein>
    <submittedName>
        <fullName evidence="9">MFS transporter, DHA2 family, multidrug resistance protein</fullName>
    </submittedName>
</protein>
<evidence type="ECO:0000313" key="10">
    <source>
        <dbReference type="Proteomes" id="UP000198253"/>
    </source>
</evidence>
<feature type="transmembrane region" description="Helical" evidence="7">
    <location>
        <begin position="358"/>
        <end position="376"/>
    </location>
</feature>
<reference evidence="10" key="1">
    <citation type="submission" date="2016-06" db="EMBL/GenBank/DDBJ databases">
        <authorList>
            <person name="Varghese N."/>
            <person name="Submissions Spin"/>
        </authorList>
    </citation>
    <scope>NUCLEOTIDE SEQUENCE [LARGE SCALE GENOMIC DNA]</scope>
    <source>
        <strain evidence="10">DSM 43816</strain>
    </source>
</reference>
<dbReference type="PANTHER" id="PTHR42718">
    <property type="entry name" value="MAJOR FACILITATOR SUPERFAMILY MULTIDRUG TRANSPORTER MFSC"/>
    <property type="match status" value="1"/>
</dbReference>
<evidence type="ECO:0000256" key="5">
    <source>
        <dbReference type="ARBA" id="ARBA00022989"/>
    </source>
</evidence>
<evidence type="ECO:0000256" key="2">
    <source>
        <dbReference type="ARBA" id="ARBA00022448"/>
    </source>
</evidence>
<organism evidence="9 10">
    <name type="scientific">Micromonospora echinospora</name>
    <name type="common">Micromonospora purpurea</name>
    <dbReference type="NCBI Taxonomy" id="1877"/>
    <lineage>
        <taxon>Bacteria</taxon>
        <taxon>Bacillati</taxon>
        <taxon>Actinomycetota</taxon>
        <taxon>Actinomycetes</taxon>
        <taxon>Micromonosporales</taxon>
        <taxon>Micromonosporaceae</taxon>
        <taxon>Micromonospora</taxon>
    </lineage>
</organism>
<dbReference type="Gene3D" id="1.20.1250.20">
    <property type="entry name" value="MFS general substrate transporter like domains"/>
    <property type="match status" value="1"/>
</dbReference>
<keyword evidence="2" id="KW-0813">Transport</keyword>
<feature type="transmembrane region" description="Helical" evidence="7">
    <location>
        <begin position="227"/>
        <end position="248"/>
    </location>
</feature>
<feature type="transmembrane region" description="Helical" evidence="7">
    <location>
        <begin position="82"/>
        <end position="100"/>
    </location>
</feature>
<feature type="domain" description="Major facilitator superfamily (MFS) profile" evidence="8">
    <location>
        <begin position="16"/>
        <end position="507"/>
    </location>
</feature>
<comment type="subcellular location">
    <subcellularLocation>
        <location evidence="1">Cell membrane</location>
        <topology evidence="1">Multi-pass membrane protein</topology>
    </subcellularLocation>
</comment>
<evidence type="ECO:0000256" key="6">
    <source>
        <dbReference type="ARBA" id="ARBA00023136"/>
    </source>
</evidence>
<feature type="transmembrane region" description="Helical" evidence="7">
    <location>
        <begin position="334"/>
        <end position="352"/>
    </location>
</feature>
<evidence type="ECO:0000313" key="9">
    <source>
        <dbReference type="EMBL" id="SCF39904.1"/>
    </source>
</evidence>
<dbReference type="Pfam" id="PF07690">
    <property type="entry name" value="MFS_1"/>
    <property type="match status" value="1"/>
</dbReference>
<feature type="transmembrane region" description="Helical" evidence="7">
    <location>
        <begin position="50"/>
        <end position="70"/>
    </location>
</feature>
<sequence length="520" mass="53690">MSQAQAPRAGLREWTGLAVLALPAMLIVMDMTVLHLAVPRLSVDLNPTSSQLLWITDIYGFFVAGFLITMGTLGDRTGRRRLLLAGAVAFAAASVLAAYADSAEMLIAARALLGLAGATLMPSTLSLLRVMFLDERQRTIAISVWVLSFTIGASCGPLVGGLVLEHFWWGSVFLMAVPVMALLLVAGPVLLPEYRAEHAGRLDLPSSALSLAAVLPAVYGIKEIARAGVGPVALLAIAAGLLAGGFFLRRQRRLTDPLIDLDLFREARFSVSLGTLAALSFMMFGINLFIVQALQLVHDLSPLEAGLWTLPGSVGGLVGTVVATSLLRVARRAYVMAAALGLAAVGLALVTQVGPTDFALLVTGLAIMSSGIAPALNLGTDLVVSSAPPERASAASAVSETGNEFGGALGLAVLGSVGTAVYSGQVRDQMPAGVSAGWSDRAAETLAEALTVAQRLPASEGARLAEVARDAFTNGLAVISGIGAVLIAASAAVVAVKLRDLGEPEPEPAVAPEEQYSSRS</sequence>
<evidence type="ECO:0000256" key="1">
    <source>
        <dbReference type="ARBA" id="ARBA00004651"/>
    </source>
</evidence>
<feature type="transmembrane region" description="Helical" evidence="7">
    <location>
        <begin position="202"/>
        <end position="221"/>
    </location>
</feature>
<dbReference type="Proteomes" id="UP000198253">
    <property type="component" value="Chromosome I"/>
</dbReference>
<keyword evidence="6 7" id="KW-0472">Membrane</keyword>
<feature type="transmembrane region" description="Helical" evidence="7">
    <location>
        <begin position="306"/>
        <end position="327"/>
    </location>
</feature>
<feature type="transmembrane region" description="Helical" evidence="7">
    <location>
        <begin position="140"/>
        <end position="160"/>
    </location>
</feature>
<evidence type="ECO:0000256" key="3">
    <source>
        <dbReference type="ARBA" id="ARBA00022475"/>
    </source>
</evidence>
<name>A0A1C5A4E7_MICEC</name>
<dbReference type="InParanoid" id="A0A1C5A4E7"/>
<dbReference type="GO" id="GO:0022857">
    <property type="term" value="F:transmembrane transporter activity"/>
    <property type="evidence" value="ECO:0007669"/>
    <property type="project" value="InterPro"/>
</dbReference>
<keyword evidence="4 7" id="KW-0812">Transmembrane</keyword>